<dbReference type="PANTHER" id="PTHR43244:SF1">
    <property type="entry name" value="5,10-METHYLENETETRAHYDROMETHANOPTERIN REDUCTASE"/>
    <property type="match status" value="1"/>
</dbReference>
<sequence>MERAHRRLADRPADPAARARPSSRPSCRPGRGSVNEHVRFGVYLPPFGPFGDPNVLVELAVRAEAAGWDGVFLWDHVVTEAMPIADTWTTLAAVAQATERLLLGPTVTPPARRRPWIVARQASTVSRLSQGRLVVGTGVGVDESGDFSSFGEAADLATRSAMLTEGLALMRAMWAGEAIEHSGPHYRVNLAATKPEPHRIPVWMASSTNHPRVISRAVGCDGIFPNPDDHELTPEEVADILRALHRAGLPTDRPFDIAVRGNASAAWEEDKQVDLKGLAEAGMTWWLESLIHFDPLELSMAVVDAGPPRW</sequence>
<dbReference type="SUPFAM" id="SSF51679">
    <property type="entry name" value="Bacterial luciferase-like"/>
    <property type="match status" value="1"/>
</dbReference>
<dbReference type="Proteomes" id="UP000657385">
    <property type="component" value="Unassembled WGS sequence"/>
</dbReference>
<dbReference type="AlphaFoldDB" id="A0A931B5H3"/>
<dbReference type="EMBL" id="JADPRT010000006">
    <property type="protein sequence ID" value="MBF9069787.1"/>
    <property type="molecule type" value="Genomic_DNA"/>
</dbReference>
<evidence type="ECO:0000256" key="2">
    <source>
        <dbReference type="SAM" id="MobiDB-lite"/>
    </source>
</evidence>
<proteinExistence type="predicted"/>
<dbReference type="Pfam" id="PF00296">
    <property type="entry name" value="Bac_luciferase"/>
    <property type="match status" value="1"/>
</dbReference>
<gene>
    <name evidence="4" type="ORF">I2501_17330</name>
</gene>
<feature type="domain" description="Luciferase-like" evidence="3">
    <location>
        <begin position="52"/>
        <end position="266"/>
    </location>
</feature>
<dbReference type="InterPro" id="IPR050564">
    <property type="entry name" value="F420-G6PD/mer"/>
</dbReference>
<keyword evidence="1" id="KW-0560">Oxidoreductase</keyword>
<dbReference type="GO" id="GO:0016705">
    <property type="term" value="F:oxidoreductase activity, acting on paired donors, with incorporation or reduction of molecular oxygen"/>
    <property type="evidence" value="ECO:0007669"/>
    <property type="project" value="InterPro"/>
</dbReference>
<dbReference type="Gene3D" id="3.20.20.30">
    <property type="entry name" value="Luciferase-like domain"/>
    <property type="match status" value="1"/>
</dbReference>
<evidence type="ECO:0000313" key="4">
    <source>
        <dbReference type="EMBL" id="MBF9069787.1"/>
    </source>
</evidence>
<keyword evidence="5" id="KW-1185">Reference proteome</keyword>
<dbReference type="PANTHER" id="PTHR43244">
    <property type="match status" value="1"/>
</dbReference>
<evidence type="ECO:0000259" key="3">
    <source>
        <dbReference type="Pfam" id="PF00296"/>
    </source>
</evidence>
<protein>
    <submittedName>
        <fullName evidence="4">LLM class flavin-dependent oxidoreductase</fullName>
    </submittedName>
</protein>
<feature type="compositionally biased region" description="Basic and acidic residues" evidence="2">
    <location>
        <begin position="1"/>
        <end position="13"/>
    </location>
</feature>
<name>A0A931B5H3_9ACTN</name>
<evidence type="ECO:0000313" key="5">
    <source>
        <dbReference type="Proteomes" id="UP000657385"/>
    </source>
</evidence>
<reference evidence="4" key="1">
    <citation type="submission" date="2020-11" db="EMBL/GenBank/DDBJ databases">
        <title>Isolation and identification of active actinomycetes.</title>
        <authorList>
            <person name="Yu B."/>
        </authorList>
    </citation>
    <scope>NUCLEOTIDE SEQUENCE</scope>
    <source>
        <strain evidence="4">NEAU-YB345</strain>
    </source>
</reference>
<organism evidence="4 5">
    <name type="scientific">Streptacidiphilus fuscans</name>
    <dbReference type="NCBI Taxonomy" id="2789292"/>
    <lineage>
        <taxon>Bacteria</taxon>
        <taxon>Bacillati</taxon>
        <taxon>Actinomycetota</taxon>
        <taxon>Actinomycetes</taxon>
        <taxon>Kitasatosporales</taxon>
        <taxon>Streptomycetaceae</taxon>
        <taxon>Streptacidiphilus</taxon>
    </lineage>
</organism>
<evidence type="ECO:0000256" key="1">
    <source>
        <dbReference type="ARBA" id="ARBA00023002"/>
    </source>
</evidence>
<comment type="caution">
    <text evidence="4">The sequence shown here is derived from an EMBL/GenBank/DDBJ whole genome shotgun (WGS) entry which is preliminary data.</text>
</comment>
<accession>A0A931B5H3</accession>
<dbReference type="InterPro" id="IPR011251">
    <property type="entry name" value="Luciferase-like_dom"/>
</dbReference>
<feature type="region of interest" description="Disordered" evidence="2">
    <location>
        <begin position="1"/>
        <end position="32"/>
    </location>
</feature>
<feature type="compositionally biased region" description="Low complexity" evidence="2">
    <location>
        <begin position="14"/>
        <end position="32"/>
    </location>
</feature>
<dbReference type="InterPro" id="IPR036661">
    <property type="entry name" value="Luciferase-like_sf"/>
</dbReference>